<reference evidence="2 3" key="1">
    <citation type="submission" date="2021-01" db="EMBL/GenBank/DDBJ databases">
        <title>Sequencing the genomes of 1000 actinobacteria strains.</title>
        <authorList>
            <person name="Klenk H.-P."/>
        </authorList>
    </citation>
    <scope>NUCLEOTIDE SEQUENCE [LARGE SCALE GENOMIC DNA]</scope>
    <source>
        <strain evidence="2 3">DSM 46000</strain>
    </source>
</reference>
<evidence type="ECO:0000256" key="1">
    <source>
        <dbReference type="SAM" id="Phobius"/>
    </source>
</evidence>
<keyword evidence="3" id="KW-1185">Reference proteome</keyword>
<keyword evidence="1" id="KW-1133">Transmembrane helix</keyword>
<evidence type="ECO:0000313" key="2">
    <source>
        <dbReference type="EMBL" id="MBM7480170.1"/>
    </source>
</evidence>
<feature type="transmembrane region" description="Helical" evidence="1">
    <location>
        <begin position="28"/>
        <end position="49"/>
    </location>
</feature>
<name>A0ABS2LIF4_9CELL</name>
<proteinExistence type="predicted"/>
<feature type="transmembrane region" description="Helical" evidence="1">
    <location>
        <begin position="61"/>
        <end position="83"/>
    </location>
</feature>
<accession>A0ABS2LIF4</accession>
<dbReference type="EMBL" id="JAFBBO010000001">
    <property type="protein sequence ID" value="MBM7480170.1"/>
    <property type="molecule type" value="Genomic_DNA"/>
</dbReference>
<gene>
    <name evidence="2" type="ORF">JOD49_003090</name>
</gene>
<comment type="caution">
    <text evidence="2">The sequence shown here is derived from an EMBL/GenBank/DDBJ whole genome shotgun (WGS) entry which is preliminary data.</text>
</comment>
<keyword evidence="1" id="KW-0812">Transmembrane</keyword>
<organism evidence="2 3">
    <name type="scientific">Oerskovia jenensis</name>
    <dbReference type="NCBI Taxonomy" id="162169"/>
    <lineage>
        <taxon>Bacteria</taxon>
        <taxon>Bacillati</taxon>
        <taxon>Actinomycetota</taxon>
        <taxon>Actinomycetes</taxon>
        <taxon>Micrococcales</taxon>
        <taxon>Cellulomonadaceae</taxon>
        <taxon>Oerskovia</taxon>
    </lineage>
</organism>
<evidence type="ECO:0000313" key="3">
    <source>
        <dbReference type="Proteomes" id="UP000698059"/>
    </source>
</evidence>
<protein>
    <recommendedName>
        <fullName evidence="4">DUF4190 domain-containing protein</fullName>
    </recommendedName>
</protein>
<evidence type="ECO:0008006" key="4">
    <source>
        <dbReference type="Google" id="ProtNLM"/>
    </source>
</evidence>
<keyword evidence="1" id="KW-0472">Membrane</keyword>
<dbReference type="RefSeq" id="WP_205307983.1">
    <property type="nucleotide sequence ID" value="NZ_BAAAVF010000007.1"/>
</dbReference>
<dbReference type="Proteomes" id="UP000698059">
    <property type="component" value="Unassembled WGS sequence"/>
</dbReference>
<sequence length="88" mass="9196">MTLDLRGRGHVRIFVACTTGTTTRPIEVVVLVGLVIAILGILLLARVVTGVRRRATEQSTGAQGAGAALGGGLIFWGTLLVVVDVWNT</sequence>